<dbReference type="GO" id="GO:0003700">
    <property type="term" value="F:DNA-binding transcription factor activity"/>
    <property type="evidence" value="ECO:0007669"/>
    <property type="project" value="InterPro"/>
</dbReference>
<accession>A0A4Y9A9V7</accession>
<sequence>MHDQDKPSFEAIFRQNEQRIHYHMHKFGIHDGQGEYYVEGIYAMWMAYKKCDPTKGPLGTYFNYTIRNRFIDMFR</sequence>
<organism evidence="2 3">
    <name type="scientific">Lentibacillus salicampi</name>
    <dbReference type="NCBI Taxonomy" id="175306"/>
    <lineage>
        <taxon>Bacteria</taxon>
        <taxon>Bacillati</taxon>
        <taxon>Bacillota</taxon>
        <taxon>Bacilli</taxon>
        <taxon>Bacillales</taxon>
        <taxon>Bacillaceae</taxon>
        <taxon>Lentibacillus</taxon>
    </lineage>
</organism>
<reference evidence="2 3" key="1">
    <citation type="submission" date="2019-03" db="EMBL/GenBank/DDBJ databases">
        <title>Genome sequence of Lentibacillus salicampi ATCC BAA-719.</title>
        <authorList>
            <person name="Maclea K.S."/>
            <person name="Simoes Junior M."/>
        </authorList>
    </citation>
    <scope>NUCLEOTIDE SEQUENCE [LARGE SCALE GENOMIC DNA]</scope>
    <source>
        <strain evidence="2 3">ATCC BAA-719</strain>
    </source>
</reference>
<gene>
    <name evidence="2" type="ORF">E4U82_14055</name>
</gene>
<keyword evidence="3" id="KW-1185">Reference proteome</keyword>
<dbReference type="GO" id="GO:0006352">
    <property type="term" value="P:DNA-templated transcription initiation"/>
    <property type="evidence" value="ECO:0007669"/>
    <property type="project" value="InterPro"/>
</dbReference>
<dbReference type="SUPFAM" id="SSF88946">
    <property type="entry name" value="Sigma2 domain of RNA polymerase sigma factors"/>
    <property type="match status" value="1"/>
</dbReference>
<dbReference type="RefSeq" id="WP_135110804.1">
    <property type="nucleotide sequence ID" value="NZ_SRHY01000029.1"/>
</dbReference>
<feature type="domain" description="RNA polymerase sigma-70 region 2" evidence="1">
    <location>
        <begin position="13"/>
        <end position="75"/>
    </location>
</feature>
<protein>
    <recommendedName>
        <fullName evidence="1">RNA polymerase sigma-70 region 2 domain-containing protein</fullName>
    </recommendedName>
</protein>
<name>A0A4Y9A9V7_9BACI</name>
<evidence type="ECO:0000259" key="1">
    <source>
        <dbReference type="Pfam" id="PF04542"/>
    </source>
</evidence>
<evidence type="ECO:0000313" key="3">
    <source>
        <dbReference type="Proteomes" id="UP000298484"/>
    </source>
</evidence>
<comment type="caution">
    <text evidence="2">The sequence shown here is derived from an EMBL/GenBank/DDBJ whole genome shotgun (WGS) entry which is preliminary data.</text>
</comment>
<proteinExistence type="predicted"/>
<dbReference type="OrthoDB" id="9783788at2"/>
<dbReference type="Pfam" id="PF04542">
    <property type="entry name" value="Sigma70_r2"/>
    <property type="match status" value="1"/>
</dbReference>
<dbReference type="EMBL" id="SRHY01000029">
    <property type="protein sequence ID" value="TFJ92102.1"/>
    <property type="molecule type" value="Genomic_DNA"/>
</dbReference>
<dbReference type="Proteomes" id="UP000298484">
    <property type="component" value="Unassembled WGS sequence"/>
</dbReference>
<evidence type="ECO:0000313" key="2">
    <source>
        <dbReference type="EMBL" id="TFJ92102.1"/>
    </source>
</evidence>
<dbReference type="InterPro" id="IPR007627">
    <property type="entry name" value="RNA_pol_sigma70_r2"/>
</dbReference>
<dbReference type="InterPro" id="IPR013325">
    <property type="entry name" value="RNA_pol_sigma_r2"/>
</dbReference>
<dbReference type="AlphaFoldDB" id="A0A4Y9A9V7"/>